<dbReference type="EMBL" id="CP072649">
    <property type="protein sequence ID" value="QUW04717.1"/>
    <property type="molecule type" value="Genomic_DNA"/>
</dbReference>
<keyword evidence="2" id="KW-1185">Reference proteome</keyword>
<dbReference type="RefSeq" id="WP_211430606.1">
    <property type="nucleotide sequence ID" value="NZ_CP072649.1"/>
</dbReference>
<protein>
    <submittedName>
        <fullName evidence="1">Uncharacterized protein</fullName>
    </submittedName>
</protein>
<evidence type="ECO:0000313" key="1">
    <source>
        <dbReference type="EMBL" id="QUW04717.1"/>
    </source>
</evidence>
<proteinExistence type="predicted"/>
<accession>A0ABX8BCS1</accession>
<sequence>MWLPSVIRANPVHSHPNVYLCRAAAHGDARAADLGGNRQALPATPGGGKRLFGITA</sequence>
<gene>
    <name evidence="1" type="ORF">J8C06_13185</name>
</gene>
<name>A0ABX8BCS1_9BACT</name>
<organism evidence="1 2">
    <name type="scientific">Chloracidobacterium validum</name>
    <dbReference type="NCBI Taxonomy" id="2821543"/>
    <lineage>
        <taxon>Bacteria</taxon>
        <taxon>Pseudomonadati</taxon>
        <taxon>Acidobacteriota</taxon>
        <taxon>Terriglobia</taxon>
        <taxon>Terriglobales</taxon>
        <taxon>Acidobacteriaceae</taxon>
        <taxon>Chloracidobacterium</taxon>
    </lineage>
</organism>
<reference evidence="1 2" key="1">
    <citation type="submission" date="2021-03" db="EMBL/GenBank/DDBJ databases">
        <title>Genomic and phenotypic characterization of Chloracidobacterium isolates provides evidence for multiple species.</title>
        <authorList>
            <person name="Saini M.K."/>
            <person name="Costas A.M.G."/>
            <person name="Tank M."/>
            <person name="Bryant D.A."/>
        </authorList>
    </citation>
    <scope>NUCLEOTIDE SEQUENCE [LARGE SCALE GENOMIC DNA]</scope>
    <source>
        <strain evidence="1 2">BV2-C</strain>
    </source>
</reference>
<evidence type="ECO:0000313" key="2">
    <source>
        <dbReference type="Proteomes" id="UP000676506"/>
    </source>
</evidence>
<dbReference type="Proteomes" id="UP000676506">
    <property type="component" value="Chromosome 2"/>
</dbReference>